<sequence length="332" mass="38116">MRADRRDARAGRLLKAAGVFLRYQARRRRQDAAQLSYLRHLGVSKCTLRTLTLLSAGILPRRRVSTPRLEPDSDLEWDSDDSDSRSESSSDSDASSISGDETDYVPNLARNHGRRLLLPPSRVISLVRLQLEEMYAKRYENSRERLPRPAGTLFITLKQWKFTHHELFRTELRIWPSTFDLLVKKIAAHPIFHNNSNRTQLPVDTQLAIALYQFGHYGNAASLQSVSWWSGMGKGTVSKCTARVITAILGVGLLQEYVRMPTDEEKEKAKDWVAQQSSCDAWRDGWCMVDGTLIPLYARPNWFGVSYFDRKMNYSVNLQVRVLAILFIFLFF</sequence>
<reference evidence="2" key="1">
    <citation type="submission" date="2023-03" db="EMBL/GenBank/DDBJ databases">
        <title>Massive genome expansion in bonnet fungi (Mycena s.s.) driven by repeated elements and novel gene families across ecological guilds.</title>
        <authorList>
            <consortium name="Lawrence Berkeley National Laboratory"/>
            <person name="Harder C.B."/>
            <person name="Miyauchi S."/>
            <person name="Viragh M."/>
            <person name="Kuo A."/>
            <person name="Thoen E."/>
            <person name="Andreopoulos B."/>
            <person name="Lu D."/>
            <person name="Skrede I."/>
            <person name="Drula E."/>
            <person name="Henrissat B."/>
            <person name="Morin E."/>
            <person name="Kohler A."/>
            <person name="Barry K."/>
            <person name="LaButti K."/>
            <person name="Morin E."/>
            <person name="Salamov A."/>
            <person name="Lipzen A."/>
            <person name="Mereny Z."/>
            <person name="Hegedus B."/>
            <person name="Baldrian P."/>
            <person name="Stursova M."/>
            <person name="Weitz H."/>
            <person name="Taylor A."/>
            <person name="Grigoriev I.V."/>
            <person name="Nagy L.G."/>
            <person name="Martin F."/>
            <person name="Kauserud H."/>
        </authorList>
    </citation>
    <scope>NUCLEOTIDE SEQUENCE</scope>
    <source>
        <strain evidence="2">9144</strain>
    </source>
</reference>
<dbReference type="AlphaFoldDB" id="A0AAD6XY68"/>
<dbReference type="Proteomes" id="UP001219525">
    <property type="component" value="Unassembled WGS sequence"/>
</dbReference>
<protein>
    <recommendedName>
        <fullName evidence="4">DDE Tnp4 domain-containing protein</fullName>
    </recommendedName>
</protein>
<evidence type="ECO:0000313" key="2">
    <source>
        <dbReference type="EMBL" id="KAJ7190384.1"/>
    </source>
</evidence>
<name>A0AAD6XY68_9AGAR</name>
<gene>
    <name evidence="2" type="ORF">GGX14DRAFT_579918</name>
</gene>
<evidence type="ECO:0000256" key="1">
    <source>
        <dbReference type="SAM" id="MobiDB-lite"/>
    </source>
</evidence>
<proteinExistence type="predicted"/>
<dbReference type="EMBL" id="JARJCW010000151">
    <property type="protein sequence ID" value="KAJ7190384.1"/>
    <property type="molecule type" value="Genomic_DNA"/>
</dbReference>
<feature type="compositionally biased region" description="Low complexity" evidence="1">
    <location>
        <begin position="89"/>
        <end position="99"/>
    </location>
</feature>
<evidence type="ECO:0000313" key="3">
    <source>
        <dbReference type="Proteomes" id="UP001219525"/>
    </source>
</evidence>
<feature type="region of interest" description="Disordered" evidence="1">
    <location>
        <begin position="65"/>
        <end position="105"/>
    </location>
</feature>
<keyword evidence="3" id="KW-1185">Reference proteome</keyword>
<accession>A0AAD6XY68</accession>
<feature type="compositionally biased region" description="Acidic residues" evidence="1">
    <location>
        <begin position="72"/>
        <end position="81"/>
    </location>
</feature>
<organism evidence="2 3">
    <name type="scientific">Mycena pura</name>
    <dbReference type="NCBI Taxonomy" id="153505"/>
    <lineage>
        <taxon>Eukaryota</taxon>
        <taxon>Fungi</taxon>
        <taxon>Dikarya</taxon>
        <taxon>Basidiomycota</taxon>
        <taxon>Agaricomycotina</taxon>
        <taxon>Agaricomycetes</taxon>
        <taxon>Agaricomycetidae</taxon>
        <taxon>Agaricales</taxon>
        <taxon>Marasmiineae</taxon>
        <taxon>Mycenaceae</taxon>
        <taxon>Mycena</taxon>
    </lineage>
</organism>
<evidence type="ECO:0008006" key="4">
    <source>
        <dbReference type="Google" id="ProtNLM"/>
    </source>
</evidence>
<comment type="caution">
    <text evidence="2">The sequence shown here is derived from an EMBL/GenBank/DDBJ whole genome shotgun (WGS) entry which is preliminary data.</text>
</comment>